<evidence type="ECO:0000313" key="3">
    <source>
        <dbReference type="EMBL" id="CAE7234444.1"/>
    </source>
</evidence>
<dbReference type="OrthoDB" id="430984at2759"/>
<keyword evidence="2" id="KW-1133">Transmembrane helix</keyword>
<keyword evidence="2" id="KW-0472">Membrane</keyword>
<feature type="transmembrane region" description="Helical" evidence="2">
    <location>
        <begin position="360"/>
        <end position="380"/>
    </location>
</feature>
<dbReference type="AlphaFoldDB" id="A0A812KTQ9"/>
<gene>
    <name evidence="3" type="ORF">SPIL2461_LOCUS3731</name>
</gene>
<name>A0A812KTQ9_SYMPI</name>
<keyword evidence="4" id="KW-1185">Reference proteome</keyword>
<evidence type="ECO:0000313" key="4">
    <source>
        <dbReference type="Proteomes" id="UP000649617"/>
    </source>
</evidence>
<proteinExistence type="predicted"/>
<organism evidence="3 4">
    <name type="scientific">Symbiodinium pilosum</name>
    <name type="common">Dinoflagellate</name>
    <dbReference type="NCBI Taxonomy" id="2952"/>
    <lineage>
        <taxon>Eukaryota</taxon>
        <taxon>Sar</taxon>
        <taxon>Alveolata</taxon>
        <taxon>Dinophyceae</taxon>
        <taxon>Suessiales</taxon>
        <taxon>Symbiodiniaceae</taxon>
        <taxon>Symbiodinium</taxon>
    </lineage>
</organism>
<feature type="transmembrane region" description="Helical" evidence="2">
    <location>
        <begin position="265"/>
        <end position="285"/>
    </location>
</feature>
<feature type="region of interest" description="Disordered" evidence="1">
    <location>
        <begin position="89"/>
        <end position="134"/>
    </location>
</feature>
<keyword evidence="2" id="KW-0812">Transmembrane</keyword>
<evidence type="ECO:0000256" key="2">
    <source>
        <dbReference type="SAM" id="Phobius"/>
    </source>
</evidence>
<feature type="transmembrane region" description="Helical" evidence="2">
    <location>
        <begin position="324"/>
        <end position="348"/>
    </location>
</feature>
<feature type="transmembrane region" description="Helical" evidence="2">
    <location>
        <begin position="405"/>
        <end position="427"/>
    </location>
</feature>
<dbReference type="Proteomes" id="UP000649617">
    <property type="component" value="Unassembled WGS sequence"/>
</dbReference>
<dbReference type="EMBL" id="CAJNIZ010004614">
    <property type="protein sequence ID" value="CAE7234444.1"/>
    <property type="molecule type" value="Genomic_DNA"/>
</dbReference>
<evidence type="ECO:0000256" key="1">
    <source>
        <dbReference type="SAM" id="MobiDB-lite"/>
    </source>
</evidence>
<comment type="caution">
    <text evidence="3">The sequence shown here is derived from an EMBL/GenBank/DDBJ whole genome shotgun (WGS) entry which is preliminary data.</text>
</comment>
<sequence>MSTPSNTNDNVDFDENNDLSTQIVKSVAIEVPHGDNRANFDGPGTSHAELLAEIRRLFLRLEAVESQLSRESSEDEAYQGVDYTKAVEVEPTVGSRRMSGRSSLDSAPTKDKEMNGTDGSFVRKSNKKKEKTTPVRFEGSAWNIPLVIGLADVGWMDTCSAAFIVLANLGMQTAFSGLLISEPFMGESFDSNLESARIWRRSVAHDDAYIDLSGGTAVVDACTGLVSRVCAVDGALILSNKQATLVKQINAFLGINKANPLTPQLFQPGVLLCILCILLWTLCVYKEIRGVWLFLEATMQIPRARCTSFQNYAFSQISYRRYCLLLWTYAARAAIAGWLLVAGVLWLARTTSITELMLNAVALNAILAVDEFLFSCLTPIKIQHVIQTLDPIQVKYSRRRSQCETVTHFTFISAVVLLAYVLLVGPLTDTMQEVKRELCGGNQTFVVTYNRDAQLTYGLVTNKAAARNDGQLSTSELAVNFEEDRTRGMSGESSNWPFCIETNLLMEGTLTGNANLQPAAEVMLRNAGLALGYQMVSDCAQLSHMCDSPNASLLRLVCGATCGCTDAVSSPFYKVPAQGCSQACLQDAEDKLANLTCENNETGRNWDTFWNTYEAALTGYYGEEMTQTSVWNTVTSTVQGMLRHGCGYLEVEPQDFVTGVNWCEGLPDLFKPLAHICPKTCGCNGFAADELPSYCPLRCGA</sequence>
<protein>
    <submittedName>
        <fullName evidence="3">Uncharacterized protein</fullName>
    </submittedName>
</protein>
<reference evidence="3" key="1">
    <citation type="submission" date="2021-02" db="EMBL/GenBank/DDBJ databases">
        <authorList>
            <person name="Dougan E. K."/>
            <person name="Rhodes N."/>
            <person name="Thang M."/>
            <person name="Chan C."/>
        </authorList>
    </citation>
    <scope>NUCLEOTIDE SEQUENCE</scope>
</reference>
<accession>A0A812KTQ9</accession>